<dbReference type="AlphaFoldDB" id="A0A0A1U323"/>
<dbReference type="GeneID" id="14887191"/>
<proteinExistence type="predicted"/>
<evidence type="ECO:0000313" key="3">
    <source>
        <dbReference type="EMBL" id="ELP88424.1"/>
    </source>
</evidence>
<dbReference type="PROSITE" id="PS51746">
    <property type="entry name" value="PPM_2"/>
    <property type="match status" value="1"/>
</dbReference>
<dbReference type="OrthoDB" id="10264738at2759"/>
<organism evidence="3 4">
    <name type="scientific">Entamoeba invadens IP1</name>
    <dbReference type="NCBI Taxonomy" id="370355"/>
    <lineage>
        <taxon>Eukaryota</taxon>
        <taxon>Amoebozoa</taxon>
        <taxon>Evosea</taxon>
        <taxon>Archamoebae</taxon>
        <taxon>Mastigamoebida</taxon>
        <taxon>Entamoebidae</taxon>
        <taxon>Entamoeba</taxon>
    </lineage>
</organism>
<reference evidence="3 4" key="1">
    <citation type="submission" date="2012-10" db="EMBL/GenBank/DDBJ databases">
        <authorList>
            <person name="Zafar N."/>
            <person name="Inman J."/>
            <person name="Hall N."/>
            <person name="Lorenzi H."/>
            <person name="Caler E."/>
        </authorList>
    </citation>
    <scope>NUCLEOTIDE SEQUENCE [LARGE SCALE GENOMIC DNA]</scope>
    <source>
        <strain evidence="3 4">IP1</strain>
    </source>
</reference>
<dbReference type="SMART" id="SM00332">
    <property type="entry name" value="PP2Cc"/>
    <property type="match status" value="1"/>
</dbReference>
<evidence type="ECO:0000259" key="2">
    <source>
        <dbReference type="PROSITE" id="PS51746"/>
    </source>
</evidence>
<protein>
    <submittedName>
        <fullName evidence="3">Protein phosphatase 1K, putative</fullName>
        <ecNumber evidence="3">3.1.3.16</ecNumber>
    </submittedName>
</protein>
<dbReference type="InterPro" id="IPR015655">
    <property type="entry name" value="PP2C"/>
</dbReference>
<dbReference type="Pfam" id="PF00481">
    <property type="entry name" value="PP2C"/>
    <property type="match status" value="1"/>
</dbReference>
<keyword evidence="3" id="KW-0378">Hydrolase</keyword>
<evidence type="ECO:0000313" key="4">
    <source>
        <dbReference type="Proteomes" id="UP000014680"/>
    </source>
</evidence>
<name>A0A0A1U323_ENTIV</name>
<dbReference type="Gene3D" id="3.60.40.10">
    <property type="entry name" value="PPM-type phosphatase domain"/>
    <property type="match status" value="1"/>
</dbReference>
<feature type="region of interest" description="Disordered" evidence="1">
    <location>
        <begin position="1"/>
        <end position="22"/>
    </location>
</feature>
<dbReference type="OMA" id="SMQTFYS"/>
<feature type="compositionally biased region" description="Polar residues" evidence="1">
    <location>
        <begin position="1"/>
        <end position="13"/>
    </location>
</feature>
<dbReference type="Proteomes" id="UP000014680">
    <property type="component" value="Unassembled WGS sequence"/>
</dbReference>
<dbReference type="EC" id="3.1.3.16" evidence="3"/>
<sequence>MATITLQTTCPQEQTHDKPTNPIKRRVRSADTRKKSFYAQDRPVFIDNRTMSGNIVLPKLSSAYSIKKGGPMERIQSGQSFDDDDTDPLLHNVSFKPGRFSSGASQTVGKRVAMEDTLMISGALFEGIDYYGVFDGHNGDGAAISSMSVCHTLIDEKEIKGAGCSEHMKNVFSELHRRICETSESGTTASVVIVRESDCIISLIGDSPVYVLFEGKLKRIGKDHNPEDPEEYKRVIESGGRIADFDGLLRVNEQIAVTRSIGDKALHPPLTCIPDTFILPLNQIQRILIATDGISVLQESAIQQLMSDSVSPGETARVIRNVAFDKESKDNISVIVIDLTQ</sequence>
<gene>
    <name evidence="3" type="ORF">EIN_229570</name>
</gene>
<feature type="domain" description="PPM-type phosphatase" evidence="2">
    <location>
        <begin position="101"/>
        <end position="339"/>
    </location>
</feature>
<dbReference type="RefSeq" id="XP_004255195.1">
    <property type="nucleotide sequence ID" value="XM_004255147.1"/>
</dbReference>
<dbReference type="InterPro" id="IPR001932">
    <property type="entry name" value="PPM-type_phosphatase-like_dom"/>
</dbReference>
<evidence type="ECO:0000256" key="1">
    <source>
        <dbReference type="SAM" id="MobiDB-lite"/>
    </source>
</evidence>
<dbReference type="SUPFAM" id="SSF81606">
    <property type="entry name" value="PP2C-like"/>
    <property type="match status" value="1"/>
</dbReference>
<dbReference type="PANTHER" id="PTHR47992">
    <property type="entry name" value="PROTEIN PHOSPHATASE"/>
    <property type="match status" value="1"/>
</dbReference>
<dbReference type="VEuPathDB" id="AmoebaDB:EIN_229570"/>
<dbReference type="EMBL" id="KB206756">
    <property type="protein sequence ID" value="ELP88424.1"/>
    <property type="molecule type" value="Genomic_DNA"/>
</dbReference>
<accession>A0A0A1U323</accession>
<dbReference type="GO" id="GO:0004722">
    <property type="term" value="F:protein serine/threonine phosphatase activity"/>
    <property type="evidence" value="ECO:0007669"/>
    <property type="project" value="UniProtKB-EC"/>
</dbReference>
<dbReference type="InterPro" id="IPR036457">
    <property type="entry name" value="PPM-type-like_dom_sf"/>
</dbReference>
<dbReference type="CDD" id="cd00143">
    <property type="entry name" value="PP2Cc"/>
    <property type="match status" value="1"/>
</dbReference>
<dbReference type="KEGG" id="eiv:EIN_229570"/>
<keyword evidence="4" id="KW-1185">Reference proteome</keyword>